<evidence type="ECO:0008006" key="3">
    <source>
        <dbReference type="Google" id="ProtNLM"/>
    </source>
</evidence>
<gene>
    <name evidence="1" type="ORF">C0030_006070</name>
</gene>
<evidence type="ECO:0000313" key="1">
    <source>
        <dbReference type="EMBL" id="RPD36750.1"/>
    </source>
</evidence>
<dbReference type="AlphaFoldDB" id="A0A424FKU0"/>
<dbReference type="EMBL" id="PKRU02000036">
    <property type="protein sequence ID" value="RPD36750.1"/>
    <property type="molecule type" value="Genomic_DNA"/>
</dbReference>
<protein>
    <recommendedName>
        <fullName evidence="3">Lipoprotein</fullName>
    </recommendedName>
</protein>
<organism evidence="1 2">
    <name type="scientific">Candidatus Liberibacter solanacearum</name>
    <dbReference type="NCBI Taxonomy" id="556287"/>
    <lineage>
        <taxon>Bacteria</taxon>
        <taxon>Pseudomonadati</taxon>
        <taxon>Pseudomonadota</taxon>
        <taxon>Alphaproteobacteria</taxon>
        <taxon>Hyphomicrobiales</taxon>
        <taxon>Rhizobiaceae</taxon>
        <taxon>Liberibacter</taxon>
    </lineage>
</organism>
<reference evidence="1 2" key="1">
    <citation type="submission" date="2018-11" db="EMBL/GenBank/DDBJ databases">
        <title>Genome Analysis of Haplotype D of Candidatus Liberibacter Solanacearum.</title>
        <authorList>
            <person name="Katsir L."/>
            <person name="Ruan Z."/>
            <person name="Santos Garcia D."/>
            <person name="Piasezky A."/>
            <person name="Jiang J."/>
            <person name="Sela N."/>
            <person name="Freilich S."/>
            <person name="Bahar O."/>
        </authorList>
    </citation>
    <scope>NUCLEOTIDE SEQUENCE [LARGE SCALE GENOMIC DNA]</scope>
    <source>
        <strain evidence="2">haplotype D1</strain>
    </source>
</reference>
<accession>A0A424FKU0</accession>
<comment type="caution">
    <text evidence="1">The sequence shown here is derived from an EMBL/GenBank/DDBJ whole genome shotgun (WGS) entry which is preliminary data.</text>
</comment>
<evidence type="ECO:0000313" key="2">
    <source>
        <dbReference type="Proteomes" id="UP000236895"/>
    </source>
</evidence>
<dbReference type="PROSITE" id="PS51257">
    <property type="entry name" value="PROKAR_LIPOPROTEIN"/>
    <property type="match status" value="1"/>
</dbReference>
<proteinExistence type="predicted"/>
<name>A0A424FKU0_9HYPH</name>
<dbReference type="Proteomes" id="UP000236895">
    <property type="component" value="Unassembled WGS sequence"/>
</dbReference>
<sequence>MLKLNVLIVLFYVSAISGCAHYPADPRIVGVRKQDGIIKVELKRGGALTDVELERVRCEAKEICKIWKYKDIRPLGAKVTKYHDIYFSGWAWSMTGTVTPFVDKMNYLCTD</sequence>